<reference evidence="3" key="1">
    <citation type="submission" date="2023-03" db="EMBL/GenBank/DDBJ databases">
        <title>Mating type loci evolution in Malassezia.</title>
        <authorList>
            <person name="Coelho M.A."/>
        </authorList>
    </citation>
    <scope>NUCLEOTIDE SEQUENCE</scope>
    <source>
        <strain evidence="3">CBS 12830</strain>
    </source>
</reference>
<gene>
    <name evidence="3" type="primary">IRR1</name>
    <name evidence="3" type="ORF">MEQU1_003742</name>
</gene>
<dbReference type="Gene3D" id="1.25.10.10">
    <property type="entry name" value="Leucine-rich Repeat Variant"/>
    <property type="match status" value="1"/>
</dbReference>
<dbReference type="InterPro" id="IPR013721">
    <property type="entry name" value="STAG"/>
</dbReference>
<dbReference type="GO" id="GO:0007062">
    <property type="term" value="P:sister chromatid cohesion"/>
    <property type="evidence" value="ECO:0007669"/>
    <property type="project" value="UniProtKB-ARBA"/>
</dbReference>
<organism evidence="3 4">
    <name type="scientific">Malassezia equina</name>
    <dbReference type="NCBI Taxonomy" id="1381935"/>
    <lineage>
        <taxon>Eukaryota</taxon>
        <taxon>Fungi</taxon>
        <taxon>Dikarya</taxon>
        <taxon>Basidiomycota</taxon>
        <taxon>Ustilaginomycotina</taxon>
        <taxon>Malasseziomycetes</taxon>
        <taxon>Malasseziales</taxon>
        <taxon>Malasseziaceae</taxon>
        <taxon>Malassezia</taxon>
    </lineage>
</organism>
<protein>
    <submittedName>
        <fullName evidence="3">Cohesin complex subunit</fullName>
    </submittedName>
</protein>
<dbReference type="InterPro" id="IPR020839">
    <property type="entry name" value="SCD"/>
</dbReference>
<evidence type="ECO:0000313" key="4">
    <source>
        <dbReference type="Proteomes" id="UP001214415"/>
    </source>
</evidence>
<sequence length="1072" mass="118581">MARPRRSAAIAAHRALAGMNRLLTTEPSDSEEEDVAPPALPAKRGRQASAFDSDSSLSELSEEETPHPVPKRTRTKKSTVSAPDITETSDSELFQAVLTADGLDEAAENWVMAFQAEPSEALTDLIRFLLRLCGCSSDVDKEKVTDTEHLDEQVEALQDEVAQQAQAAYPIVSRAKNLRGVRKHAARLVEKLLSDAAEADILGEEDFLDVWQQWLVALSISSLRSFRHTASVVSLWTVGALSAQLQQTREQYDVTVRQRDAEAQRSGSNRTRLAHTADKMEQLDALRDTLDATLDTLVNQVFSPRSRDFDAAIRLDCMEQLGTWMKSFPTQYLQSFYFRHIGTALSDPDVHVRLQALRAVQGVSTPEQAIQLVPLAEAHKARMVEMALYDIDLAVRTTAFSVLECFNEQEMLSNDDRAALAVHVFDLETRIRLAAASFLSGLLEHKVASMGESGQGSDAHVRIQCLASLLVQYDHTLEHDTEPLDAVDLAMVQPGLGRKSMALEALWETNDALHTWQPYLDVLMDETQLELTAEEESAVVELFAMTVRLVKEHDEEAWSACSAALVDALPKLLSKYAADAPRMADLLQIVPYMDLEVYHETRDMAAFESLWEDLCGYFNRHMEPGVLQHAAQAIHLLAAAPAAVTTATSRLLSLKESVLSRLQDTLHQRQIATTVFSEDDVHNLQASLARLHALLKVMDASPLLEDETLWESILALARRGRLDYTNELPFVRLALESLALDVLWRTKEAMDTSGSMHAVIERRDAVVEVACMFLEQETQAQSAAVQVCLLLYTLFGTMQDSDVQLLCPPNVQKQCASVVGRALHDMVEPFHEHNAPRGRKQTRASVPPALLAKDLHLISLTSTLVAAIRAGTLHVSHAASILAHYAWLSADFDALCHELLTVMRDDALHAERAWAVCETVLEALKGSFALVQHYGDEVSETHFLALARQLANTTMIRGSGFSVVQAVDAKAMVTLHVAAVQQVIQYWQAAGDTATSVLVFFKGMAQLLGTLTPVDAMKIHSTLHKRFAAANIDPVPGAKEWDPYHNYEKRLLHVAAKDPSLVQEAAQYNVPT</sequence>
<accession>A0AAF0EES8</accession>
<feature type="region of interest" description="Disordered" evidence="1">
    <location>
        <begin position="22"/>
        <end position="86"/>
    </location>
</feature>
<dbReference type="PROSITE" id="PS51425">
    <property type="entry name" value="SCD"/>
    <property type="match status" value="1"/>
</dbReference>
<feature type="domain" description="SCD" evidence="2">
    <location>
        <begin position="302"/>
        <end position="386"/>
    </location>
</feature>
<evidence type="ECO:0000313" key="3">
    <source>
        <dbReference type="EMBL" id="WFD25032.1"/>
    </source>
</evidence>
<dbReference type="Pfam" id="PF08514">
    <property type="entry name" value="STAG"/>
    <property type="match status" value="1"/>
</dbReference>
<dbReference type="SUPFAM" id="SSF48371">
    <property type="entry name" value="ARM repeat"/>
    <property type="match status" value="1"/>
</dbReference>
<evidence type="ECO:0000259" key="2">
    <source>
        <dbReference type="PROSITE" id="PS51425"/>
    </source>
</evidence>
<keyword evidence="4" id="KW-1185">Reference proteome</keyword>
<dbReference type="Pfam" id="PF21581">
    <property type="entry name" value="SCD"/>
    <property type="match status" value="1"/>
</dbReference>
<dbReference type="GO" id="GO:0005634">
    <property type="term" value="C:nucleus"/>
    <property type="evidence" value="ECO:0007669"/>
    <property type="project" value="TreeGrafter"/>
</dbReference>
<dbReference type="Proteomes" id="UP001214415">
    <property type="component" value="Chromosome 8"/>
</dbReference>
<dbReference type="InterPro" id="IPR056396">
    <property type="entry name" value="HEAT_SCC3-SA"/>
</dbReference>
<dbReference type="InterPro" id="IPR011989">
    <property type="entry name" value="ARM-like"/>
</dbReference>
<dbReference type="GO" id="GO:0003682">
    <property type="term" value="F:chromatin binding"/>
    <property type="evidence" value="ECO:0007669"/>
    <property type="project" value="TreeGrafter"/>
</dbReference>
<dbReference type="PANTHER" id="PTHR11199">
    <property type="entry name" value="STROMAL ANTIGEN"/>
    <property type="match status" value="1"/>
</dbReference>
<dbReference type="PANTHER" id="PTHR11199:SF0">
    <property type="entry name" value="LD34181P-RELATED"/>
    <property type="match status" value="1"/>
</dbReference>
<dbReference type="InterPro" id="IPR016024">
    <property type="entry name" value="ARM-type_fold"/>
</dbReference>
<dbReference type="EMBL" id="CP119907">
    <property type="protein sequence ID" value="WFD25032.1"/>
    <property type="molecule type" value="Genomic_DNA"/>
</dbReference>
<dbReference type="GO" id="GO:0000785">
    <property type="term" value="C:chromatin"/>
    <property type="evidence" value="ECO:0007669"/>
    <property type="project" value="TreeGrafter"/>
</dbReference>
<evidence type="ECO:0000256" key="1">
    <source>
        <dbReference type="SAM" id="MobiDB-lite"/>
    </source>
</evidence>
<proteinExistence type="predicted"/>
<name>A0AAF0EES8_9BASI</name>
<dbReference type="Pfam" id="PF24571">
    <property type="entry name" value="HEAT_SCC3-SA"/>
    <property type="match status" value="1"/>
</dbReference>
<dbReference type="AlphaFoldDB" id="A0AAF0EES8"/>
<dbReference type="GO" id="GO:0008278">
    <property type="term" value="C:cohesin complex"/>
    <property type="evidence" value="ECO:0007669"/>
    <property type="project" value="TreeGrafter"/>
</dbReference>
<dbReference type="InterPro" id="IPR039662">
    <property type="entry name" value="Cohesin_Scc3/SA"/>
</dbReference>